<keyword evidence="3" id="KW-1000">Mitochondrion outer membrane</keyword>
<reference evidence="9" key="2">
    <citation type="submission" date="2023-06" db="EMBL/GenBank/DDBJ databases">
        <authorList>
            <consortium name="Lawrence Berkeley National Laboratory"/>
            <person name="Haridas S."/>
            <person name="Hensen N."/>
            <person name="Bonometti L."/>
            <person name="Westerberg I."/>
            <person name="Brannstrom I.O."/>
            <person name="Guillou S."/>
            <person name="Cros-Aarteil S."/>
            <person name="Calhoun S."/>
            <person name="Kuo A."/>
            <person name="Mondo S."/>
            <person name="Pangilinan J."/>
            <person name="Riley R."/>
            <person name="Labutti K."/>
            <person name="Andreopoulos B."/>
            <person name="Lipzen A."/>
            <person name="Chen C."/>
            <person name="Yanf M."/>
            <person name="Daum C."/>
            <person name="Ng V."/>
            <person name="Clum A."/>
            <person name="Steindorff A."/>
            <person name="Ohm R."/>
            <person name="Martin F."/>
            <person name="Silar P."/>
            <person name="Natvig D."/>
            <person name="Lalanne C."/>
            <person name="Gautier V."/>
            <person name="Ament-Velasquez S.L."/>
            <person name="Kruys A."/>
            <person name="Hutchinson M.I."/>
            <person name="Powell A.J."/>
            <person name="Barry K."/>
            <person name="Miller A.N."/>
            <person name="Grigoriev I.V."/>
            <person name="Debuchy R."/>
            <person name="Gladieux P."/>
            <person name="Thoren M.H."/>
            <person name="Johannesson H."/>
        </authorList>
    </citation>
    <scope>NUCLEOTIDE SEQUENCE</scope>
    <source>
        <strain evidence="9">CBS 118394</strain>
    </source>
</reference>
<dbReference type="InterPro" id="IPR050931">
    <property type="entry name" value="Mito_Protein_Transport_Metaxin"/>
</dbReference>
<dbReference type="PANTHER" id="PTHR12289">
    <property type="entry name" value="METAXIN RELATED"/>
    <property type="match status" value="1"/>
</dbReference>
<keyword evidence="7" id="KW-0812">Transmembrane</keyword>
<comment type="caution">
    <text evidence="9">The sequence shown here is derived from an EMBL/GenBank/DDBJ whole genome shotgun (WGS) entry which is preliminary data.</text>
</comment>
<dbReference type="Proteomes" id="UP001283341">
    <property type="component" value="Unassembled WGS sequence"/>
</dbReference>
<feature type="domain" description="Mitochondrial outer membrane transport complex Sam37/metaxin N-terminal" evidence="8">
    <location>
        <begin position="21"/>
        <end position="158"/>
    </location>
</feature>
<proteinExistence type="predicted"/>
<reference evidence="9" key="1">
    <citation type="journal article" date="2023" name="Mol. Phylogenet. Evol.">
        <title>Genome-scale phylogeny and comparative genomics of the fungal order Sordariales.</title>
        <authorList>
            <person name="Hensen N."/>
            <person name="Bonometti L."/>
            <person name="Westerberg I."/>
            <person name="Brannstrom I.O."/>
            <person name="Guillou S."/>
            <person name="Cros-Aarteil S."/>
            <person name="Calhoun S."/>
            <person name="Haridas S."/>
            <person name="Kuo A."/>
            <person name="Mondo S."/>
            <person name="Pangilinan J."/>
            <person name="Riley R."/>
            <person name="LaButti K."/>
            <person name="Andreopoulos B."/>
            <person name="Lipzen A."/>
            <person name="Chen C."/>
            <person name="Yan M."/>
            <person name="Daum C."/>
            <person name="Ng V."/>
            <person name="Clum A."/>
            <person name="Steindorff A."/>
            <person name="Ohm R.A."/>
            <person name="Martin F."/>
            <person name="Silar P."/>
            <person name="Natvig D.O."/>
            <person name="Lalanne C."/>
            <person name="Gautier V."/>
            <person name="Ament-Velasquez S.L."/>
            <person name="Kruys A."/>
            <person name="Hutchinson M.I."/>
            <person name="Powell A.J."/>
            <person name="Barry K."/>
            <person name="Miller A.N."/>
            <person name="Grigoriev I.V."/>
            <person name="Debuchy R."/>
            <person name="Gladieux P."/>
            <person name="Hiltunen Thoren M."/>
            <person name="Johannesson H."/>
        </authorList>
    </citation>
    <scope>NUCLEOTIDE SEQUENCE</scope>
    <source>
        <strain evidence="9">CBS 118394</strain>
    </source>
</reference>
<keyword evidence="10" id="KW-1185">Reference proteome</keyword>
<organism evidence="9 10">
    <name type="scientific">Apodospora peruviana</name>
    <dbReference type="NCBI Taxonomy" id="516989"/>
    <lineage>
        <taxon>Eukaryota</taxon>
        <taxon>Fungi</taxon>
        <taxon>Dikarya</taxon>
        <taxon>Ascomycota</taxon>
        <taxon>Pezizomycotina</taxon>
        <taxon>Sordariomycetes</taxon>
        <taxon>Sordariomycetidae</taxon>
        <taxon>Sordariales</taxon>
        <taxon>Lasiosphaeriaceae</taxon>
        <taxon>Apodospora</taxon>
    </lineage>
</organism>
<keyword evidence="5" id="KW-0496">Mitochondrion</keyword>
<dbReference type="AlphaFoldDB" id="A0AAE0IPT4"/>
<keyword evidence="7" id="KW-1133">Transmembrane helix</keyword>
<evidence type="ECO:0000256" key="3">
    <source>
        <dbReference type="ARBA" id="ARBA00022787"/>
    </source>
</evidence>
<feature type="transmembrane region" description="Helical" evidence="7">
    <location>
        <begin position="397"/>
        <end position="418"/>
    </location>
</feature>
<dbReference type="GO" id="GO:0007005">
    <property type="term" value="P:mitochondrion organization"/>
    <property type="evidence" value="ECO:0007669"/>
    <property type="project" value="TreeGrafter"/>
</dbReference>
<name>A0AAE0IPT4_9PEZI</name>
<keyword evidence="4" id="KW-0653">Protein transport</keyword>
<dbReference type="GO" id="GO:0015031">
    <property type="term" value="P:protein transport"/>
    <property type="evidence" value="ECO:0007669"/>
    <property type="project" value="UniProtKB-KW"/>
</dbReference>
<evidence type="ECO:0000256" key="5">
    <source>
        <dbReference type="ARBA" id="ARBA00023128"/>
    </source>
</evidence>
<gene>
    <name evidence="9" type="ORF">B0H66DRAFT_540261</name>
</gene>
<protein>
    <submittedName>
        <fullName evidence="9">Tom37 C-terminal domain-containing protein</fullName>
    </submittedName>
</protein>
<evidence type="ECO:0000256" key="7">
    <source>
        <dbReference type="SAM" id="Phobius"/>
    </source>
</evidence>
<evidence type="ECO:0000256" key="4">
    <source>
        <dbReference type="ARBA" id="ARBA00022927"/>
    </source>
</evidence>
<evidence type="ECO:0000256" key="1">
    <source>
        <dbReference type="ARBA" id="ARBA00004294"/>
    </source>
</evidence>
<sequence length="421" mass="45805">MVLEVHVWGPAFGLASIDAECLATVAYLKQTTTPTSNLPQAANKYDYRLIQSSPSAVPTNRLPALHDPSNNTWISGYSSIISHLKSTALPSPTEKYHEHSARKQADSTAYIAFLSAHAAPLVALSLYVSSANWAATTRPAYSAILPFPLPWVEPPAIRAAMSERAAHLGLSSLDTDAEAEKIEAAETASAAAGWVQVPASIKQKTRQKTIKESMTPEQKSRIVLEGVTTDVLDVLAAVDWDEQTVELRCLAFAYLALMLVPPVPRSFLSEVIGRKEFWGLCEFVDVVRSSMGQPSLLYWETPSTRARLISEGKKTESPSSNTAVALTARFAHGLVHDIPLIGQEWRRWWAQRRVRQQQQSKAHIALATVGGVVFVAANVGLFYLYKGLLPFGAPVQSWRAPVTLGLSGFGAAGALFSFPEL</sequence>
<keyword evidence="6 7" id="KW-0472">Membrane</keyword>
<evidence type="ECO:0000256" key="2">
    <source>
        <dbReference type="ARBA" id="ARBA00022448"/>
    </source>
</evidence>
<dbReference type="Pfam" id="PF10568">
    <property type="entry name" value="Tom37"/>
    <property type="match status" value="1"/>
</dbReference>
<evidence type="ECO:0000313" key="10">
    <source>
        <dbReference type="Proteomes" id="UP001283341"/>
    </source>
</evidence>
<evidence type="ECO:0000256" key="6">
    <source>
        <dbReference type="ARBA" id="ARBA00023136"/>
    </source>
</evidence>
<dbReference type="GO" id="GO:0001401">
    <property type="term" value="C:SAM complex"/>
    <property type="evidence" value="ECO:0007669"/>
    <property type="project" value="InterPro"/>
</dbReference>
<evidence type="ECO:0000259" key="8">
    <source>
        <dbReference type="Pfam" id="PF10568"/>
    </source>
</evidence>
<comment type="subcellular location">
    <subcellularLocation>
        <location evidence="1">Mitochondrion outer membrane</location>
    </subcellularLocation>
</comment>
<dbReference type="EMBL" id="JAUEDM010000001">
    <property type="protein sequence ID" value="KAK3329096.1"/>
    <property type="molecule type" value="Genomic_DNA"/>
</dbReference>
<keyword evidence="2" id="KW-0813">Transport</keyword>
<accession>A0AAE0IPT4</accession>
<evidence type="ECO:0000313" key="9">
    <source>
        <dbReference type="EMBL" id="KAK3329096.1"/>
    </source>
</evidence>
<dbReference type="InterPro" id="IPR019564">
    <property type="entry name" value="Sam37/metaxin_N"/>
</dbReference>
<dbReference type="PANTHER" id="PTHR12289:SF41">
    <property type="entry name" value="FAILED AXON CONNECTIONS-RELATED"/>
    <property type="match status" value="1"/>
</dbReference>
<feature type="transmembrane region" description="Helical" evidence="7">
    <location>
        <begin position="362"/>
        <end position="385"/>
    </location>
</feature>